<dbReference type="EMBL" id="QVIG01000001">
    <property type="protein sequence ID" value="RGD57327.1"/>
    <property type="molecule type" value="Genomic_DNA"/>
</dbReference>
<dbReference type="InterPro" id="IPR011991">
    <property type="entry name" value="ArsR-like_HTH"/>
</dbReference>
<dbReference type="SUPFAM" id="SSF46785">
    <property type="entry name" value="Winged helix' DNA-binding domain"/>
    <property type="match status" value="1"/>
</dbReference>
<evidence type="ECO:0000313" key="4">
    <source>
        <dbReference type="Proteomes" id="UP000263377"/>
    </source>
</evidence>
<dbReference type="PANTHER" id="PTHR43132">
    <property type="entry name" value="ARSENICAL RESISTANCE OPERON REPRESSOR ARSR-RELATED"/>
    <property type="match status" value="1"/>
</dbReference>
<sequence length="341" mass="36322">MPLRIHFTMEDLARTRVADGPAPCIELTTAARQLQERTQPVRLGAWRHRTLSALQPASRMVLALMPSRGRITDFLSGANAATPAELIEQIRATPRSRVRASLENTARHQPLPSWARRLPDDPLLLRQLCDSLEHVAGHALVPHWREVEALTAADAAVRSRQLLGGGVEALLARVNPRRVRWRAPVLEIATVSGLDADVHLAGQGMLLQPSVFAVEAPIVNLDAVPQPVLTYPVARLQEGAATPLFPALPSGGRRESPPVVDVVGALLGHTRAAVLGAIAGHPGCSTRQLAALVGISMASASEHATTLRNAGLIATHRDRQTAAHVATPTGIAVLDAPSGRP</sequence>
<comment type="caution">
    <text evidence="3">The sequence shown here is derived from an EMBL/GenBank/DDBJ whole genome shotgun (WGS) entry which is preliminary data.</text>
</comment>
<dbReference type="InterPro" id="IPR051011">
    <property type="entry name" value="Metal_resp_trans_reg"/>
</dbReference>
<feature type="domain" description="HTH marR-type" evidence="1">
    <location>
        <begin position="270"/>
        <end position="319"/>
    </location>
</feature>
<accession>A0A372ZQ15</accession>
<protein>
    <submittedName>
        <fullName evidence="3">ArsR family transcriptional regulator</fullName>
    </submittedName>
</protein>
<dbReference type="AlphaFoldDB" id="A0A372ZQ15"/>
<dbReference type="PANTHER" id="PTHR43132:SF8">
    <property type="entry name" value="HTH-TYPE TRANSCRIPTIONAL REGULATOR KMTR"/>
    <property type="match status" value="1"/>
</dbReference>
<dbReference type="InterPro" id="IPR045981">
    <property type="entry name" value="DUF5937"/>
</dbReference>
<reference evidence="3 4" key="1">
    <citation type="submission" date="2018-08" db="EMBL/GenBank/DDBJ databases">
        <title>Diversity &amp; Physiological Properties of Lignin-Decomposing Actinobacteria from Soil.</title>
        <authorList>
            <person name="Roh S.G."/>
            <person name="Kim S.B."/>
        </authorList>
    </citation>
    <scope>NUCLEOTIDE SEQUENCE [LARGE SCALE GENOMIC DNA]</scope>
    <source>
        <strain evidence="3 4">MMS17-GH009</strain>
    </source>
</reference>
<name>A0A372ZQ15_9ACTN</name>
<keyword evidence="4" id="KW-1185">Reference proteome</keyword>
<evidence type="ECO:0000259" key="2">
    <source>
        <dbReference type="Pfam" id="PF19361"/>
    </source>
</evidence>
<dbReference type="Proteomes" id="UP000263377">
    <property type="component" value="Unassembled WGS sequence"/>
</dbReference>
<dbReference type="InterPro" id="IPR036388">
    <property type="entry name" value="WH-like_DNA-bd_sf"/>
</dbReference>
<dbReference type="GO" id="GO:0003700">
    <property type="term" value="F:DNA-binding transcription factor activity"/>
    <property type="evidence" value="ECO:0007669"/>
    <property type="project" value="InterPro"/>
</dbReference>
<gene>
    <name evidence="3" type="ORF">DR950_05575</name>
</gene>
<evidence type="ECO:0000313" key="3">
    <source>
        <dbReference type="EMBL" id="RGD57327.1"/>
    </source>
</evidence>
<dbReference type="Gene3D" id="1.10.10.10">
    <property type="entry name" value="Winged helix-like DNA-binding domain superfamily/Winged helix DNA-binding domain"/>
    <property type="match status" value="1"/>
</dbReference>
<feature type="domain" description="DUF5937" evidence="2">
    <location>
        <begin position="88"/>
        <end position="235"/>
    </location>
</feature>
<organism evidence="3 4">
    <name type="scientific">Kitasatospora xanthocidica</name>
    <dbReference type="NCBI Taxonomy" id="83382"/>
    <lineage>
        <taxon>Bacteria</taxon>
        <taxon>Bacillati</taxon>
        <taxon>Actinomycetota</taxon>
        <taxon>Actinomycetes</taxon>
        <taxon>Kitasatosporales</taxon>
        <taxon>Streptomycetaceae</taxon>
        <taxon>Kitasatospora</taxon>
    </lineage>
</organism>
<dbReference type="InterPro" id="IPR036390">
    <property type="entry name" value="WH_DNA-bd_sf"/>
</dbReference>
<dbReference type="RefSeq" id="WP_117486127.1">
    <property type="nucleotide sequence ID" value="NZ_QVIG01000001.1"/>
</dbReference>
<dbReference type="InterPro" id="IPR000835">
    <property type="entry name" value="HTH_MarR-typ"/>
</dbReference>
<proteinExistence type="predicted"/>
<dbReference type="CDD" id="cd00090">
    <property type="entry name" value="HTH_ARSR"/>
    <property type="match status" value="1"/>
</dbReference>
<dbReference type="Pfam" id="PF12802">
    <property type="entry name" value="MarR_2"/>
    <property type="match status" value="1"/>
</dbReference>
<evidence type="ECO:0000259" key="1">
    <source>
        <dbReference type="Pfam" id="PF12802"/>
    </source>
</evidence>
<dbReference type="Pfam" id="PF19361">
    <property type="entry name" value="DUF5937"/>
    <property type="match status" value="1"/>
</dbReference>